<dbReference type="HAMAP" id="MF_02126">
    <property type="entry name" value="RF_methyltr_PrmC"/>
    <property type="match status" value="1"/>
</dbReference>
<dbReference type="RefSeq" id="WP_092614664.1">
    <property type="nucleotide sequence ID" value="NZ_FNCV01000001.1"/>
</dbReference>
<dbReference type="InterPro" id="IPR029063">
    <property type="entry name" value="SAM-dependent_MTases_sf"/>
</dbReference>
<dbReference type="EMBL" id="FNCV01000001">
    <property type="protein sequence ID" value="SDG51155.1"/>
    <property type="molecule type" value="Genomic_DNA"/>
</dbReference>
<dbReference type="InterPro" id="IPR002052">
    <property type="entry name" value="DNA_methylase_N6_adenine_CS"/>
</dbReference>
<dbReference type="InterPro" id="IPR019874">
    <property type="entry name" value="RF_methyltr_PrmC"/>
</dbReference>
<feature type="domain" description="Release factor glutamine methyltransferase N-terminal" evidence="6">
    <location>
        <begin position="5"/>
        <end position="67"/>
    </location>
</feature>
<keyword evidence="2 4" id="KW-0808">Transferase</keyword>
<dbReference type="OrthoDB" id="9800643at2"/>
<dbReference type="InterPro" id="IPR004556">
    <property type="entry name" value="HemK-like"/>
</dbReference>
<dbReference type="EC" id="2.1.1.297" evidence="4"/>
<dbReference type="STRING" id="83401.SAMN05421742_101437"/>
<keyword evidence="8" id="KW-1185">Reference proteome</keyword>
<evidence type="ECO:0000259" key="6">
    <source>
        <dbReference type="Pfam" id="PF17827"/>
    </source>
</evidence>
<protein>
    <recommendedName>
        <fullName evidence="4">Release factor glutamine methyltransferase</fullName>
        <shortName evidence="4">RF MTase</shortName>
        <ecNumber evidence="4">2.1.1.297</ecNumber>
    </recommendedName>
    <alternativeName>
        <fullName evidence="4">N5-glutamine methyltransferase PrmC</fullName>
    </alternativeName>
    <alternativeName>
        <fullName evidence="4">Protein-(glutamine-N5) MTase PrmC</fullName>
    </alternativeName>
    <alternativeName>
        <fullName evidence="4">Protein-glutamine N-methyltransferase PrmC</fullName>
    </alternativeName>
</protein>
<dbReference type="InterPro" id="IPR050320">
    <property type="entry name" value="N5-glutamine_MTase"/>
</dbReference>
<feature type="domain" description="Methyltransferase" evidence="5">
    <location>
        <begin position="109"/>
        <end position="184"/>
    </location>
</feature>
<feature type="binding site" evidence="4">
    <location>
        <begin position="184"/>
        <end position="187"/>
    </location>
    <ligand>
        <name>substrate</name>
    </ligand>
</feature>
<organism evidence="7 8">
    <name type="scientific">Roseospirillum parvum</name>
    <dbReference type="NCBI Taxonomy" id="83401"/>
    <lineage>
        <taxon>Bacteria</taxon>
        <taxon>Pseudomonadati</taxon>
        <taxon>Pseudomonadota</taxon>
        <taxon>Alphaproteobacteria</taxon>
        <taxon>Rhodospirillales</taxon>
        <taxon>Rhodospirillaceae</taxon>
        <taxon>Roseospirillum</taxon>
    </lineage>
</organism>
<keyword evidence="1 4" id="KW-0489">Methyltransferase</keyword>
<dbReference type="GO" id="GO:0032259">
    <property type="term" value="P:methylation"/>
    <property type="evidence" value="ECO:0007669"/>
    <property type="project" value="UniProtKB-KW"/>
</dbReference>
<evidence type="ECO:0000313" key="8">
    <source>
        <dbReference type="Proteomes" id="UP000217076"/>
    </source>
</evidence>
<sequence>MERADALTTLSRRFAKAGLGSPRLDARLLVAHAGGPGDGPLEAAAQQALEALAERRLSGEPVSRILGRRGFWTLELELSAATLDPRPDSETLIEAALAHLPGPRHAPYGVLDLGTGTGCLLLALLAELPNARGLGLDIDPEAVATARRNAARNHLADRARFKVGGWGDAPFPAALPPADLIVSNPPYIPAGEIAALAPEVARFDPLRALDGGADGLDAYRALLPLAAGHLATDGRLILEVGLGQADPVRALAEQMGWHHQETRPDLGGIPRALVFAHKPVQNGKKPSPA</sequence>
<proteinExistence type="inferred from homology"/>
<evidence type="ECO:0000313" key="7">
    <source>
        <dbReference type="EMBL" id="SDG51155.1"/>
    </source>
</evidence>
<dbReference type="SUPFAM" id="SSF53335">
    <property type="entry name" value="S-adenosyl-L-methionine-dependent methyltransferases"/>
    <property type="match status" value="1"/>
</dbReference>
<dbReference type="CDD" id="cd02440">
    <property type="entry name" value="AdoMet_MTases"/>
    <property type="match status" value="1"/>
</dbReference>
<dbReference type="Proteomes" id="UP000217076">
    <property type="component" value="Unassembled WGS sequence"/>
</dbReference>
<reference evidence="8" key="1">
    <citation type="submission" date="2016-10" db="EMBL/GenBank/DDBJ databases">
        <authorList>
            <person name="Varghese N."/>
            <person name="Submissions S."/>
        </authorList>
    </citation>
    <scope>NUCLEOTIDE SEQUENCE [LARGE SCALE GENOMIC DNA]</scope>
    <source>
        <strain evidence="8">930I</strain>
    </source>
</reference>
<dbReference type="Pfam" id="PF13847">
    <property type="entry name" value="Methyltransf_31"/>
    <property type="match status" value="1"/>
</dbReference>
<comment type="similarity">
    <text evidence="4">Belongs to the protein N5-glutamine methyltransferase family. PrmC subfamily.</text>
</comment>
<dbReference type="Pfam" id="PF17827">
    <property type="entry name" value="PrmC_N"/>
    <property type="match status" value="1"/>
</dbReference>
<accession>A0A1G7UU70</accession>
<name>A0A1G7UU70_9PROT</name>
<evidence type="ECO:0000256" key="2">
    <source>
        <dbReference type="ARBA" id="ARBA00022679"/>
    </source>
</evidence>
<feature type="binding site" evidence="4">
    <location>
        <position position="166"/>
    </location>
    <ligand>
        <name>S-adenosyl-L-methionine</name>
        <dbReference type="ChEBI" id="CHEBI:59789"/>
    </ligand>
</feature>
<dbReference type="PANTHER" id="PTHR18895">
    <property type="entry name" value="HEMK METHYLTRANSFERASE"/>
    <property type="match status" value="1"/>
</dbReference>
<dbReference type="Gene3D" id="1.10.8.10">
    <property type="entry name" value="DNA helicase RuvA subunit, C-terminal domain"/>
    <property type="match status" value="1"/>
</dbReference>
<dbReference type="PROSITE" id="PS00092">
    <property type="entry name" value="N6_MTASE"/>
    <property type="match status" value="1"/>
</dbReference>
<feature type="binding site" evidence="4">
    <location>
        <begin position="114"/>
        <end position="118"/>
    </location>
    <ligand>
        <name>S-adenosyl-L-methionine</name>
        <dbReference type="ChEBI" id="CHEBI:59789"/>
    </ligand>
</feature>
<comment type="function">
    <text evidence="4">Methylates the class 1 translation termination release factors RF1/PrfA and RF2/PrfB on the glutamine residue of the universally conserved GGQ motif.</text>
</comment>
<dbReference type="PANTHER" id="PTHR18895:SF74">
    <property type="entry name" value="MTRF1L RELEASE FACTOR GLUTAMINE METHYLTRANSFERASE"/>
    <property type="match status" value="1"/>
</dbReference>
<feature type="binding site" evidence="4">
    <location>
        <position position="184"/>
    </location>
    <ligand>
        <name>S-adenosyl-L-methionine</name>
        <dbReference type="ChEBI" id="CHEBI:59789"/>
    </ligand>
</feature>
<dbReference type="InterPro" id="IPR025714">
    <property type="entry name" value="Methyltranfer_dom"/>
</dbReference>
<dbReference type="NCBIfam" id="TIGR03534">
    <property type="entry name" value="RF_mod_PrmC"/>
    <property type="match status" value="1"/>
</dbReference>
<dbReference type="GO" id="GO:0003676">
    <property type="term" value="F:nucleic acid binding"/>
    <property type="evidence" value="ECO:0007669"/>
    <property type="project" value="InterPro"/>
</dbReference>
<dbReference type="NCBIfam" id="TIGR00536">
    <property type="entry name" value="hemK_fam"/>
    <property type="match status" value="1"/>
</dbReference>
<dbReference type="AlphaFoldDB" id="A0A1G7UU70"/>
<feature type="binding site" evidence="4">
    <location>
        <position position="137"/>
    </location>
    <ligand>
        <name>S-adenosyl-L-methionine</name>
        <dbReference type="ChEBI" id="CHEBI:59789"/>
    </ligand>
</feature>
<dbReference type="InterPro" id="IPR040758">
    <property type="entry name" value="PrmC_N"/>
</dbReference>
<evidence type="ECO:0000256" key="1">
    <source>
        <dbReference type="ARBA" id="ARBA00022603"/>
    </source>
</evidence>
<evidence type="ECO:0000256" key="3">
    <source>
        <dbReference type="ARBA" id="ARBA00022691"/>
    </source>
</evidence>
<evidence type="ECO:0000256" key="4">
    <source>
        <dbReference type="HAMAP-Rule" id="MF_02126"/>
    </source>
</evidence>
<dbReference type="GO" id="GO:0102559">
    <property type="term" value="F:peptide chain release factor N(5)-glutamine methyltransferase activity"/>
    <property type="evidence" value="ECO:0007669"/>
    <property type="project" value="UniProtKB-EC"/>
</dbReference>
<comment type="catalytic activity">
    <reaction evidence="4">
        <text>L-glutaminyl-[peptide chain release factor] + S-adenosyl-L-methionine = N(5)-methyl-L-glutaminyl-[peptide chain release factor] + S-adenosyl-L-homocysteine + H(+)</text>
        <dbReference type="Rhea" id="RHEA:42896"/>
        <dbReference type="Rhea" id="RHEA-COMP:10271"/>
        <dbReference type="Rhea" id="RHEA-COMP:10272"/>
        <dbReference type="ChEBI" id="CHEBI:15378"/>
        <dbReference type="ChEBI" id="CHEBI:30011"/>
        <dbReference type="ChEBI" id="CHEBI:57856"/>
        <dbReference type="ChEBI" id="CHEBI:59789"/>
        <dbReference type="ChEBI" id="CHEBI:61891"/>
        <dbReference type="EC" id="2.1.1.297"/>
    </reaction>
</comment>
<evidence type="ECO:0000259" key="5">
    <source>
        <dbReference type="Pfam" id="PF13847"/>
    </source>
</evidence>
<keyword evidence="3 4" id="KW-0949">S-adenosyl-L-methionine</keyword>
<gene>
    <name evidence="4" type="primary">prmC</name>
    <name evidence="7" type="ORF">SAMN05421742_101437</name>
</gene>
<dbReference type="Gene3D" id="3.40.50.150">
    <property type="entry name" value="Vaccinia Virus protein VP39"/>
    <property type="match status" value="1"/>
</dbReference>